<dbReference type="OMA" id="IVASWMA"/>
<reference evidence="12" key="3">
    <citation type="submission" date="2020-12" db="UniProtKB">
        <authorList>
            <consortium name="EnsemblPlants"/>
        </authorList>
    </citation>
    <scope>IDENTIFICATION</scope>
</reference>
<evidence type="ECO:0000256" key="7">
    <source>
        <dbReference type="ARBA" id="ARBA00023136"/>
    </source>
</evidence>
<dbReference type="STRING" id="3218.A9REW1"/>
<dbReference type="Proteomes" id="UP000006727">
    <property type="component" value="Chromosome 13"/>
</dbReference>
<feature type="transmembrane region" description="Helical" evidence="10">
    <location>
        <begin position="240"/>
        <end position="259"/>
    </location>
</feature>
<dbReference type="AlphaFoldDB" id="A9REW1"/>
<dbReference type="GeneID" id="112290525"/>
<keyword evidence="6" id="KW-0406">Ion transport</keyword>
<dbReference type="PaxDb" id="3218-PP1S5_206V6.1"/>
<comment type="similarity">
    <text evidence="2">Belongs to the aromatic acid exporter (TC 2.A.85) family.</text>
</comment>
<keyword evidence="8" id="KW-0407">Ion channel</keyword>
<comment type="subcellular location">
    <subcellularLocation>
        <location evidence="1">Membrane</location>
        <topology evidence="1">Multi-pass membrane protein</topology>
    </subcellularLocation>
</comment>
<feature type="transmembrane region" description="Helical" evidence="10">
    <location>
        <begin position="271"/>
        <end position="289"/>
    </location>
</feature>
<accession>A9REW1</accession>
<evidence type="ECO:0000256" key="8">
    <source>
        <dbReference type="ARBA" id="ARBA00023303"/>
    </source>
</evidence>
<evidence type="ECO:0000256" key="1">
    <source>
        <dbReference type="ARBA" id="ARBA00004141"/>
    </source>
</evidence>
<evidence type="ECO:0000256" key="10">
    <source>
        <dbReference type="SAM" id="Phobius"/>
    </source>
</evidence>
<dbReference type="EnsemblPlants" id="Pp3c13_12100V3.2">
    <property type="protein sequence ID" value="Pp3c13_12100V3.2"/>
    <property type="gene ID" value="Pp3c13_12100"/>
</dbReference>
<sequence>MEAIRGDSNGSLLYTPLLGDRVGENGIADFNSVYHGEVAVAIDKLHQGNERSAARHSLGSYDVQSDLDFDDPILEAESRSTFQHIHELSRQRSIDYERSQRAKMSSRSIRNPIRQKSLVTRAACSAKANAWNFLYNVMVGLYMWPKWIWDAMKANSSLTILSVKQGVCSGLASILCVIKFPEPFTQISSIALWAVVTTDLLYEGNIGLSVSKGYNRVLGTLAAGLLGFGLNQIGPELGPVYPYFVVFFAAVGAGVFKFFKGIPPLKDQWGYAFSVATVAFHIFIITDYLDPERWTLPILRFSMILLGFAMASIINIALKPNYAGDALHKLVAKNFETAATVIQRCVEEYNKDTKLDHIPDILSGRSEDDKIHQSYHEIVMSDLDIDKLLSAVHWEPSHGKFFSGYPWDLYDDITDYLRYTLYDIIALDLSLRANIQAPKHLRDLFAQETATIATECATVFRTLGDSIKNMKKFQSEDIMKRAEEAAVALQFKIYLHTNELLGDETSVFPLSSPRSLKKQGPGNFISSDDHLQNPTREGDISASFGPPRDPDSGSPRRSMLRGRSGPVKKVTLETLTEGVPSVNGSVKLVRSATSEQLPKKSLAWQQTFLQRKSSMGSHWDGALERISAVSLVKYASLLIEVVSKMKYVVDCVEDLSEEAKFQDFHQSES</sequence>
<evidence type="ECO:0000256" key="5">
    <source>
        <dbReference type="ARBA" id="ARBA00022989"/>
    </source>
</evidence>
<dbReference type="Pfam" id="PF11744">
    <property type="entry name" value="ALMT"/>
    <property type="match status" value="1"/>
</dbReference>
<keyword evidence="4 10" id="KW-0812">Transmembrane</keyword>
<feature type="region of interest" description="Disordered" evidence="9">
    <location>
        <begin position="512"/>
        <end position="567"/>
    </location>
</feature>
<keyword evidence="5 10" id="KW-1133">Transmembrane helix</keyword>
<dbReference type="Gramene" id="Pp3c13_12100V3.1">
    <property type="protein sequence ID" value="Pp3c13_12100V3.1"/>
    <property type="gene ID" value="Pp3c13_12100"/>
</dbReference>
<feature type="compositionally biased region" description="Basic and acidic residues" evidence="9">
    <location>
        <begin position="527"/>
        <end position="539"/>
    </location>
</feature>
<dbReference type="FunCoup" id="A9REW1">
    <property type="interactions" value="662"/>
</dbReference>
<dbReference type="GO" id="GO:0034220">
    <property type="term" value="P:monoatomic ion transmembrane transport"/>
    <property type="evidence" value="ECO:0007669"/>
    <property type="project" value="UniProtKB-KW"/>
</dbReference>
<evidence type="ECO:0000256" key="2">
    <source>
        <dbReference type="ARBA" id="ARBA00007079"/>
    </source>
</evidence>
<protein>
    <submittedName>
        <fullName evidence="11 12">Uncharacterized protein</fullName>
    </submittedName>
</protein>
<evidence type="ECO:0000256" key="6">
    <source>
        <dbReference type="ARBA" id="ARBA00023065"/>
    </source>
</evidence>
<evidence type="ECO:0000256" key="3">
    <source>
        <dbReference type="ARBA" id="ARBA00022448"/>
    </source>
</evidence>
<evidence type="ECO:0000256" key="4">
    <source>
        <dbReference type="ARBA" id="ARBA00022692"/>
    </source>
</evidence>
<evidence type="ECO:0000313" key="12">
    <source>
        <dbReference type="EnsemblPlants" id="Pp3c13_12100V3.1"/>
    </source>
</evidence>
<reference evidence="11 13" key="1">
    <citation type="journal article" date="2008" name="Science">
        <title>The Physcomitrella genome reveals evolutionary insights into the conquest of land by plants.</title>
        <authorList>
            <person name="Rensing S."/>
            <person name="Lang D."/>
            <person name="Zimmer A."/>
            <person name="Terry A."/>
            <person name="Salamov A."/>
            <person name="Shapiro H."/>
            <person name="Nishiyama T."/>
            <person name="Perroud P.-F."/>
            <person name="Lindquist E."/>
            <person name="Kamisugi Y."/>
            <person name="Tanahashi T."/>
            <person name="Sakakibara K."/>
            <person name="Fujita T."/>
            <person name="Oishi K."/>
            <person name="Shin-I T."/>
            <person name="Kuroki Y."/>
            <person name="Toyoda A."/>
            <person name="Suzuki Y."/>
            <person name="Hashimoto A."/>
            <person name="Yamaguchi K."/>
            <person name="Sugano A."/>
            <person name="Kohara Y."/>
            <person name="Fujiyama A."/>
            <person name="Anterola A."/>
            <person name="Aoki S."/>
            <person name="Ashton N."/>
            <person name="Barbazuk W.B."/>
            <person name="Barker E."/>
            <person name="Bennetzen J."/>
            <person name="Bezanilla M."/>
            <person name="Blankenship R."/>
            <person name="Cho S.H."/>
            <person name="Dutcher S."/>
            <person name="Estelle M."/>
            <person name="Fawcett J.A."/>
            <person name="Gundlach H."/>
            <person name="Hanada K."/>
            <person name="Heyl A."/>
            <person name="Hicks K.A."/>
            <person name="Hugh J."/>
            <person name="Lohr M."/>
            <person name="Mayer K."/>
            <person name="Melkozernov A."/>
            <person name="Murata T."/>
            <person name="Nelson D."/>
            <person name="Pils B."/>
            <person name="Prigge M."/>
            <person name="Reiss B."/>
            <person name="Renner T."/>
            <person name="Rombauts S."/>
            <person name="Rushton P."/>
            <person name="Sanderfoot A."/>
            <person name="Schween G."/>
            <person name="Shiu S.-H."/>
            <person name="Stueber K."/>
            <person name="Theodoulou F.L."/>
            <person name="Tu H."/>
            <person name="Van de Peer Y."/>
            <person name="Verrier P.J."/>
            <person name="Waters E."/>
            <person name="Wood A."/>
            <person name="Yang L."/>
            <person name="Cove D."/>
            <person name="Cuming A."/>
            <person name="Hasebe M."/>
            <person name="Lucas S."/>
            <person name="Mishler D.B."/>
            <person name="Reski R."/>
            <person name="Grigoriev I."/>
            <person name="Quatrano R.S."/>
            <person name="Boore J.L."/>
        </authorList>
    </citation>
    <scope>NUCLEOTIDE SEQUENCE [LARGE SCALE GENOMIC DNA]</scope>
    <source>
        <strain evidence="12 13">cv. Gransden 2004</strain>
    </source>
</reference>
<reference evidence="11 13" key="2">
    <citation type="journal article" date="2018" name="Plant J.">
        <title>The Physcomitrella patens chromosome-scale assembly reveals moss genome structure and evolution.</title>
        <authorList>
            <person name="Lang D."/>
            <person name="Ullrich K.K."/>
            <person name="Murat F."/>
            <person name="Fuchs J."/>
            <person name="Jenkins J."/>
            <person name="Haas F.B."/>
            <person name="Piednoel M."/>
            <person name="Gundlach H."/>
            <person name="Van Bel M."/>
            <person name="Meyberg R."/>
            <person name="Vives C."/>
            <person name="Morata J."/>
            <person name="Symeonidi A."/>
            <person name="Hiss M."/>
            <person name="Muchero W."/>
            <person name="Kamisugi Y."/>
            <person name="Saleh O."/>
            <person name="Blanc G."/>
            <person name="Decker E.L."/>
            <person name="van Gessel N."/>
            <person name="Grimwood J."/>
            <person name="Hayes R.D."/>
            <person name="Graham S.W."/>
            <person name="Gunter L.E."/>
            <person name="McDaniel S.F."/>
            <person name="Hoernstein S.N.W."/>
            <person name="Larsson A."/>
            <person name="Li F.W."/>
            <person name="Perroud P.F."/>
            <person name="Phillips J."/>
            <person name="Ranjan P."/>
            <person name="Rokshar D.S."/>
            <person name="Rothfels C.J."/>
            <person name="Schneider L."/>
            <person name="Shu S."/>
            <person name="Stevenson D.W."/>
            <person name="Thummler F."/>
            <person name="Tillich M."/>
            <person name="Villarreal Aguilar J.C."/>
            <person name="Widiez T."/>
            <person name="Wong G.K."/>
            <person name="Wymore A."/>
            <person name="Zhang Y."/>
            <person name="Zimmer A.D."/>
            <person name="Quatrano R.S."/>
            <person name="Mayer K.F.X."/>
            <person name="Goodstein D."/>
            <person name="Casacuberta J.M."/>
            <person name="Vandepoele K."/>
            <person name="Reski R."/>
            <person name="Cuming A.C."/>
            <person name="Tuskan G.A."/>
            <person name="Maumus F."/>
            <person name="Salse J."/>
            <person name="Schmutz J."/>
            <person name="Rensing S.A."/>
        </authorList>
    </citation>
    <scope>NUCLEOTIDE SEQUENCE [LARGE SCALE GENOMIC DNA]</scope>
    <source>
        <strain evidence="12 13">cv. Gransden 2004</strain>
    </source>
</reference>
<dbReference type="EnsemblPlants" id="Pp3c13_12100V3.1">
    <property type="protein sequence ID" value="Pp3c13_12100V3.1"/>
    <property type="gene ID" value="Pp3c13_12100"/>
</dbReference>
<name>A9REW1_PHYPA</name>
<feature type="transmembrane region" description="Helical" evidence="10">
    <location>
        <begin position="301"/>
        <end position="318"/>
    </location>
</feature>
<keyword evidence="7 10" id="KW-0472">Membrane</keyword>
<dbReference type="EMBL" id="ABEU02000013">
    <property type="protein sequence ID" value="PNR42434.1"/>
    <property type="molecule type" value="Genomic_DNA"/>
</dbReference>
<dbReference type="PANTHER" id="PTHR31086">
    <property type="entry name" value="ALUMINUM-ACTIVATED MALATE TRANSPORTER 10"/>
    <property type="match status" value="1"/>
</dbReference>
<dbReference type="Gramene" id="Pp3c13_12100V3.2">
    <property type="protein sequence ID" value="Pp3c13_12100V3.2"/>
    <property type="gene ID" value="Pp3c13_12100"/>
</dbReference>
<dbReference type="HOGENOM" id="CLU_410722_0_0_1"/>
<keyword evidence="13" id="KW-1185">Reference proteome</keyword>
<dbReference type="eggNOG" id="KOG4711">
    <property type="taxonomic scope" value="Eukaryota"/>
</dbReference>
<dbReference type="KEGG" id="ppp:112290525"/>
<dbReference type="InterPro" id="IPR020966">
    <property type="entry name" value="ALMT"/>
</dbReference>
<proteinExistence type="inferred from homology"/>
<keyword evidence="3" id="KW-0813">Transport</keyword>
<organism evidence="11">
    <name type="scientific">Physcomitrium patens</name>
    <name type="common">Spreading-leaved earth moss</name>
    <name type="synonym">Physcomitrella patens</name>
    <dbReference type="NCBI Taxonomy" id="3218"/>
    <lineage>
        <taxon>Eukaryota</taxon>
        <taxon>Viridiplantae</taxon>
        <taxon>Streptophyta</taxon>
        <taxon>Embryophyta</taxon>
        <taxon>Bryophyta</taxon>
        <taxon>Bryophytina</taxon>
        <taxon>Bryopsida</taxon>
        <taxon>Funariidae</taxon>
        <taxon>Funariales</taxon>
        <taxon>Funariaceae</taxon>
        <taxon>Physcomitrium</taxon>
    </lineage>
</organism>
<dbReference type="RefSeq" id="XP_024392641.1">
    <property type="nucleotide sequence ID" value="XM_024536873.2"/>
</dbReference>
<dbReference type="GO" id="GO:0015743">
    <property type="term" value="P:malate transport"/>
    <property type="evidence" value="ECO:0007669"/>
    <property type="project" value="InterPro"/>
</dbReference>
<evidence type="ECO:0000256" key="9">
    <source>
        <dbReference type="SAM" id="MobiDB-lite"/>
    </source>
</evidence>
<dbReference type="GO" id="GO:0016020">
    <property type="term" value="C:membrane"/>
    <property type="evidence" value="ECO:0007669"/>
    <property type="project" value="UniProtKB-SubCell"/>
</dbReference>
<evidence type="ECO:0000313" key="13">
    <source>
        <dbReference type="Proteomes" id="UP000006727"/>
    </source>
</evidence>
<evidence type="ECO:0000313" key="11">
    <source>
        <dbReference type="EMBL" id="PNR42434.1"/>
    </source>
</evidence>
<gene>
    <name evidence="12" type="primary">LOC112290525</name>
    <name evidence="11" type="ORF">PHYPA_017263</name>
</gene>
<dbReference type="OrthoDB" id="68611at2759"/>